<dbReference type="GO" id="GO:0007229">
    <property type="term" value="P:integrin-mediated signaling pathway"/>
    <property type="evidence" value="ECO:0007669"/>
    <property type="project" value="UniProtKB-KW"/>
</dbReference>
<evidence type="ECO:0000259" key="11">
    <source>
        <dbReference type="PROSITE" id="PS50234"/>
    </source>
</evidence>
<evidence type="ECO:0000256" key="2">
    <source>
        <dbReference type="ARBA" id="ARBA00007449"/>
    </source>
</evidence>
<comment type="subcellular location">
    <subcellularLocation>
        <location evidence="8">Cell membrane</location>
        <topology evidence="8">Single-pass type I membrane protein</topology>
    </subcellularLocation>
    <subcellularLocation>
        <location evidence="1">Membrane</location>
        <topology evidence="1">Single-pass type I membrane protein</topology>
    </subcellularLocation>
</comment>
<keyword evidence="5 9" id="KW-0472">Membrane</keyword>
<dbReference type="InterPro" id="IPR002035">
    <property type="entry name" value="VWF_A"/>
</dbReference>
<dbReference type="PROSITE" id="PS50234">
    <property type="entry name" value="VWFA"/>
    <property type="match status" value="1"/>
</dbReference>
<evidence type="ECO:0000256" key="4">
    <source>
        <dbReference type="ARBA" id="ARBA00023037"/>
    </source>
</evidence>
<dbReference type="PANTHER" id="PTHR10082">
    <property type="entry name" value="INTEGRIN BETA SUBUNIT"/>
    <property type="match status" value="1"/>
</dbReference>
<evidence type="ECO:0000256" key="10">
    <source>
        <dbReference type="SAM" id="SignalP"/>
    </source>
</evidence>
<dbReference type="InterPro" id="IPR000742">
    <property type="entry name" value="EGF"/>
</dbReference>
<evidence type="ECO:0000256" key="8">
    <source>
        <dbReference type="RuleBase" id="RU000633"/>
    </source>
</evidence>
<dbReference type="PRINTS" id="PR01186">
    <property type="entry name" value="INTEGRINB"/>
</dbReference>
<dbReference type="InterPro" id="IPR015812">
    <property type="entry name" value="Integrin_bsu"/>
</dbReference>
<keyword evidence="3 8" id="KW-0812">Transmembrane</keyword>
<gene>
    <name evidence="12" type="ORF">FKW44_010068</name>
</gene>
<dbReference type="InterPro" id="IPR036465">
    <property type="entry name" value="vWFA_dom_sf"/>
</dbReference>
<dbReference type="GO" id="GO:0008305">
    <property type="term" value="C:integrin complex"/>
    <property type="evidence" value="ECO:0007669"/>
    <property type="project" value="TreeGrafter"/>
</dbReference>
<feature type="chain" id="PRO_5031129446" description="Integrin beta" evidence="10">
    <location>
        <begin position="28"/>
        <end position="825"/>
    </location>
</feature>
<dbReference type="Gene3D" id="2.60.40.1510">
    <property type="entry name" value="ntegrin, alpha v. Chain A, domain 3"/>
    <property type="match status" value="1"/>
</dbReference>
<dbReference type="PANTHER" id="PTHR10082:SF3">
    <property type="entry name" value="INTEGRIN BETA-LIKE PROTEIN 1"/>
    <property type="match status" value="1"/>
</dbReference>
<dbReference type="Gene3D" id="1.20.5.100">
    <property type="entry name" value="Cytochrome c1, transmembrane anchor, C-terminal"/>
    <property type="match status" value="1"/>
</dbReference>
<sequence length="825" mass="91295">MDVVVSVGSRMELLTFLLLLFPIGTLGSISSCKDESGNDITHCNACMVNPGCVWCNDRQPDGMARGCMTQNEATANCENPIDLQSSLELTVNKALDTDSPDKKIRISPQESLLTLRPNHPVSLDFEVALSDNPVDIYFLMDLSSSMNKSKSNLIDASESIAERISELSSSFKIGFGSFSDKLVPPFGMTKKYSDSRGYLPSYGYRHQMSLGTNVKEFRERVFQADLAGNVDSPESGLEALSQAILCEEEVGWTPGDVRRVIIFISDKEQHYALDGKMGGLYRLSDGKCSLDSVRGANYLTYSKSDVIDYPSFGQIRQELKQKNVIVIFAIESFMVSLYRDLSLFLQGTDNVGALTDDPSSIEEIVVEQYRSIKNRIILSVNNSVSESLFGTLEGNCSTRHGGQEMVCQDVKTQKPYHFRTRVELSPEACNENDDPLSYKIQLQGFEKDTLFQDHVSALGMGISFAGAVSAMMALVGNTATKRILVSLTQRQKRALDVGSASVPNVFAVARSTLGSHVNVDPRTRVCNGRGVCGCRESNSTVPRCECDAEYKGEHCDCPSSQEGCKAALTGNEICSGRGECICGKCQNCKDGYLGDYCQIDPVISVCSKLSPCVKYFLLQQNYTGEDLSLEDRLCSSNLIGEIFRPYMRLGCKVQDKFVASDSFSLLIGEYSSCDLMSRRYEESQIIKEEDEGDFPTRGDLGRVEQIRKIDVSQLKFCTFRIGDCNVEYFHNRLDSNDIYEEKDNLGDWSPYTNCRAGLSLPLILGSSAGSLVLFGIVTLVAAVVIVTTRDRRAYRQYEAWKAENIQNLQGNSNPTYIQPRSIVDS</sequence>
<dbReference type="SUPFAM" id="SSF53300">
    <property type="entry name" value="vWA-like"/>
    <property type="match status" value="1"/>
</dbReference>
<dbReference type="EMBL" id="CP045895">
    <property type="protein sequence ID" value="QQP49408.1"/>
    <property type="molecule type" value="Genomic_DNA"/>
</dbReference>
<accession>A0A7T8HG15</accession>
<dbReference type="Pfam" id="PF00362">
    <property type="entry name" value="Integrin_beta"/>
    <property type="match status" value="1"/>
</dbReference>
<evidence type="ECO:0000313" key="13">
    <source>
        <dbReference type="Proteomes" id="UP000595437"/>
    </source>
</evidence>
<dbReference type="GO" id="GO:0033627">
    <property type="term" value="P:cell adhesion mediated by integrin"/>
    <property type="evidence" value="ECO:0007669"/>
    <property type="project" value="TreeGrafter"/>
</dbReference>
<evidence type="ECO:0000256" key="7">
    <source>
        <dbReference type="ARBA" id="ARBA00023180"/>
    </source>
</evidence>
<dbReference type="GO" id="GO:0005178">
    <property type="term" value="F:integrin binding"/>
    <property type="evidence" value="ECO:0007669"/>
    <property type="project" value="TreeGrafter"/>
</dbReference>
<keyword evidence="4 8" id="KW-0401">Integrin</keyword>
<name>A0A7T8HG15_CALRO</name>
<dbReference type="InterPro" id="IPR002369">
    <property type="entry name" value="Integrin_bsu_VWA"/>
</dbReference>
<keyword evidence="7" id="KW-0325">Glycoprotein</keyword>
<dbReference type="GO" id="GO:0098609">
    <property type="term" value="P:cell-cell adhesion"/>
    <property type="evidence" value="ECO:0007669"/>
    <property type="project" value="TreeGrafter"/>
</dbReference>
<proteinExistence type="inferred from homology"/>
<dbReference type="SMART" id="SM00187">
    <property type="entry name" value="INB"/>
    <property type="match status" value="1"/>
</dbReference>
<dbReference type="SMART" id="SM00327">
    <property type="entry name" value="VWA"/>
    <property type="match status" value="1"/>
</dbReference>
<dbReference type="GO" id="GO:0005925">
    <property type="term" value="C:focal adhesion"/>
    <property type="evidence" value="ECO:0007669"/>
    <property type="project" value="TreeGrafter"/>
</dbReference>
<dbReference type="Gene3D" id="3.40.50.410">
    <property type="entry name" value="von Willebrand factor, type A domain"/>
    <property type="match status" value="1"/>
</dbReference>
<evidence type="ECO:0000256" key="3">
    <source>
        <dbReference type="ARBA" id="ARBA00022692"/>
    </source>
</evidence>
<evidence type="ECO:0000313" key="12">
    <source>
        <dbReference type="EMBL" id="QQP49408.1"/>
    </source>
</evidence>
<reference evidence="13" key="1">
    <citation type="submission" date="2021-01" db="EMBL/GenBank/DDBJ databases">
        <title>Caligus Genome Assembly.</title>
        <authorList>
            <person name="Gallardo-Escarate C."/>
        </authorList>
    </citation>
    <scope>NUCLEOTIDE SEQUENCE [LARGE SCALE GENOMIC DNA]</scope>
</reference>
<dbReference type="PROSITE" id="PS00022">
    <property type="entry name" value="EGF_1"/>
    <property type="match status" value="1"/>
</dbReference>
<evidence type="ECO:0000256" key="9">
    <source>
        <dbReference type="SAM" id="Phobius"/>
    </source>
</evidence>
<keyword evidence="8" id="KW-0130">Cell adhesion</keyword>
<feature type="domain" description="VWFA" evidence="11">
    <location>
        <begin position="135"/>
        <end position="380"/>
    </location>
</feature>
<evidence type="ECO:0000256" key="6">
    <source>
        <dbReference type="ARBA" id="ARBA00023157"/>
    </source>
</evidence>
<dbReference type="AlphaFoldDB" id="A0A7T8HG15"/>
<dbReference type="Proteomes" id="UP000595437">
    <property type="component" value="Chromosome 6"/>
</dbReference>
<evidence type="ECO:0000256" key="5">
    <source>
        <dbReference type="ARBA" id="ARBA00023136"/>
    </source>
</evidence>
<comment type="similarity">
    <text evidence="2 8">Belongs to the integrin beta chain family.</text>
</comment>
<dbReference type="Gene3D" id="2.10.25.10">
    <property type="entry name" value="Laminin"/>
    <property type="match status" value="1"/>
</dbReference>
<keyword evidence="10" id="KW-0732">Signal</keyword>
<feature type="transmembrane region" description="Helical" evidence="9">
    <location>
        <begin position="762"/>
        <end position="786"/>
    </location>
</feature>
<protein>
    <recommendedName>
        <fullName evidence="8">Integrin beta</fullName>
    </recommendedName>
</protein>
<organism evidence="12 13">
    <name type="scientific">Caligus rogercresseyi</name>
    <name type="common">Sea louse</name>
    <dbReference type="NCBI Taxonomy" id="217165"/>
    <lineage>
        <taxon>Eukaryota</taxon>
        <taxon>Metazoa</taxon>
        <taxon>Ecdysozoa</taxon>
        <taxon>Arthropoda</taxon>
        <taxon>Crustacea</taxon>
        <taxon>Multicrustacea</taxon>
        <taxon>Hexanauplia</taxon>
        <taxon>Copepoda</taxon>
        <taxon>Siphonostomatoida</taxon>
        <taxon>Caligidae</taxon>
        <taxon>Caligus</taxon>
    </lineage>
</organism>
<dbReference type="OrthoDB" id="410592at2759"/>
<dbReference type="GO" id="GO:0007160">
    <property type="term" value="P:cell-matrix adhesion"/>
    <property type="evidence" value="ECO:0007669"/>
    <property type="project" value="TreeGrafter"/>
</dbReference>
<dbReference type="GO" id="GO:0016477">
    <property type="term" value="P:cell migration"/>
    <property type="evidence" value="ECO:0007669"/>
    <property type="project" value="TreeGrafter"/>
</dbReference>
<keyword evidence="13" id="KW-1185">Reference proteome</keyword>
<feature type="signal peptide" evidence="10">
    <location>
        <begin position="1"/>
        <end position="27"/>
    </location>
</feature>
<keyword evidence="6" id="KW-1015">Disulfide bond</keyword>
<evidence type="ECO:0000256" key="1">
    <source>
        <dbReference type="ARBA" id="ARBA00004479"/>
    </source>
</evidence>
<dbReference type="GO" id="GO:0009986">
    <property type="term" value="C:cell surface"/>
    <property type="evidence" value="ECO:0007669"/>
    <property type="project" value="TreeGrafter"/>
</dbReference>
<keyword evidence="9" id="KW-1133">Transmembrane helix</keyword>